<reference evidence="1" key="1">
    <citation type="submission" date="2021-01" db="EMBL/GenBank/DDBJ databases">
        <authorList>
            <consortium name="Genoscope - CEA"/>
            <person name="William W."/>
        </authorList>
    </citation>
    <scope>NUCLEOTIDE SEQUENCE</scope>
</reference>
<proteinExistence type="predicted"/>
<organism evidence="1 2">
    <name type="scientific">Paramecium sonneborni</name>
    <dbReference type="NCBI Taxonomy" id="65129"/>
    <lineage>
        <taxon>Eukaryota</taxon>
        <taxon>Sar</taxon>
        <taxon>Alveolata</taxon>
        <taxon>Ciliophora</taxon>
        <taxon>Intramacronucleata</taxon>
        <taxon>Oligohymenophorea</taxon>
        <taxon>Peniculida</taxon>
        <taxon>Parameciidae</taxon>
        <taxon>Paramecium</taxon>
    </lineage>
</organism>
<accession>A0A8S1RN04</accession>
<sequence>MLHQNQVKEIIRQVDLIQKFHNKKNLLFLLYILFTESDNFHYQNLILQIIILNNLLVENI</sequence>
<evidence type="ECO:0000313" key="1">
    <source>
        <dbReference type="EMBL" id="CAD8128773.1"/>
    </source>
</evidence>
<gene>
    <name evidence="1" type="ORF">PSON_ATCC_30995.1.T1960020</name>
</gene>
<protein>
    <submittedName>
        <fullName evidence="1">Uncharacterized protein</fullName>
    </submittedName>
</protein>
<dbReference type="Proteomes" id="UP000692954">
    <property type="component" value="Unassembled WGS sequence"/>
</dbReference>
<name>A0A8S1RN04_9CILI</name>
<dbReference type="EMBL" id="CAJJDN010000196">
    <property type="protein sequence ID" value="CAD8128773.1"/>
    <property type="molecule type" value="Genomic_DNA"/>
</dbReference>
<dbReference type="AlphaFoldDB" id="A0A8S1RN04"/>
<comment type="caution">
    <text evidence="1">The sequence shown here is derived from an EMBL/GenBank/DDBJ whole genome shotgun (WGS) entry which is preliminary data.</text>
</comment>
<evidence type="ECO:0000313" key="2">
    <source>
        <dbReference type="Proteomes" id="UP000692954"/>
    </source>
</evidence>
<keyword evidence="2" id="KW-1185">Reference proteome</keyword>